<evidence type="ECO:0000313" key="2">
    <source>
        <dbReference type="EMBL" id="RDE24895.1"/>
    </source>
</evidence>
<sequence>MTTGLYLLLQVLRLDWSSGRWNWLLTESSAATKTPRYRAKKKIVRALWIACGILMLLFPLAHFIITLGLFTTFLSFTILDESL</sequence>
<keyword evidence="1" id="KW-1133">Transmembrane helix</keyword>
<feature type="transmembrane region" description="Helical" evidence="1">
    <location>
        <begin position="46"/>
        <end position="79"/>
    </location>
</feature>
<keyword evidence="1" id="KW-0472">Membrane</keyword>
<accession>A0A369WZF3</accession>
<dbReference type="RefSeq" id="WP_114694486.1">
    <property type="nucleotide sequence ID" value="NZ_QQOH01000001.1"/>
</dbReference>
<dbReference type="AlphaFoldDB" id="A0A369WZF3"/>
<gene>
    <name evidence="2" type="ORF">DV711_04745</name>
</gene>
<dbReference type="Proteomes" id="UP000253769">
    <property type="component" value="Unassembled WGS sequence"/>
</dbReference>
<evidence type="ECO:0000313" key="3">
    <source>
        <dbReference type="Proteomes" id="UP000253769"/>
    </source>
</evidence>
<evidence type="ECO:0000256" key="1">
    <source>
        <dbReference type="SAM" id="Phobius"/>
    </source>
</evidence>
<dbReference type="EMBL" id="QQOH01000001">
    <property type="protein sequence ID" value="RDE24895.1"/>
    <property type="molecule type" value="Genomic_DNA"/>
</dbReference>
<keyword evidence="3" id="KW-1185">Reference proteome</keyword>
<comment type="caution">
    <text evidence="2">The sequence shown here is derived from an EMBL/GenBank/DDBJ whole genome shotgun (WGS) entry which is preliminary data.</text>
</comment>
<protein>
    <submittedName>
        <fullName evidence="2">Uncharacterized protein</fullName>
    </submittedName>
</protein>
<keyword evidence="1" id="KW-0812">Transmembrane</keyword>
<organism evidence="2 3">
    <name type="scientific">Motiliproteus coralliicola</name>
    <dbReference type="NCBI Taxonomy" id="2283196"/>
    <lineage>
        <taxon>Bacteria</taxon>
        <taxon>Pseudomonadati</taxon>
        <taxon>Pseudomonadota</taxon>
        <taxon>Gammaproteobacteria</taxon>
        <taxon>Oceanospirillales</taxon>
        <taxon>Oceanospirillaceae</taxon>
        <taxon>Motiliproteus</taxon>
    </lineage>
</organism>
<proteinExistence type="predicted"/>
<reference evidence="2 3" key="1">
    <citation type="submission" date="2018-07" db="EMBL/GenBank/DDBJ databases">
        <title>Motiliproteus coralliicola sp. nov., a bacterium isolated from Coral.</title>
        <authorList>
            <person name="Wang G."/>
        </authorList>
    </citation>
    <scope>NUCLEOTIDE SEQUENCE [LARGE SCALE GENOMIC DNA]</scope>
    <source>
        <strain evidence="2 3">C34</strain>
    </source>
</reference>
<name>A0A369WZF3_9GAMM</name>